<comment type="caution">
    <text evidence="4">The sequence shown here is derived from an EMBL/GenBank/DDBJ whole genome shotgun (WGS) entry which is preliminary data.</text>
</comment>
<dbReference type="EMBL" id="JACEFO010001605">
    <property type="protein sequence ID" value="KAF8731771.1"/>
    <property type="molecule type" value="Genomic_DNA"/>
</dbReference>
<accession>A0A835KHH1</accession>
<proteinExistence type="predicted"/>
<dbReference type="InterPro" id="IPR036312">
    <property type="entry name" value="Bifun_inhib/LTP/seed_sf"/>
</dbReference>
<dbReference type="CDD" id="cd00010">
    <property type="entry name" value="AAI_LTSS"/>
    <property type="match status" value="1"/>
</dbReference>
<keyword evidence="2" id="KW-0732">Signal</keyword>
<evidence type="ECO:0000256" key="1">
    <source>
        <dbReference type="SAM" id="MobiDB-lite"/>
    </source>
</evidence>
<evidence type="ECO:0000313" key="5">
    <source>
        <dbReference type="Proteomes" id="UP000636709"/>
    </source>
</evidence>
<evidence type="ECO:0000256" key="2">
    <source>
        <dbReference type="SAM" id="SignalP"/>
    </source>
</evidence>
<dbReference type="Proteomes" id="UP000636709">
    <property type="component" value="Unassembled WGS sequence"/>
</dbReference>
<name>A0A835KHH1_9POAL</name>
<dbReference type="SUPFAM" id="SSF47699">
    <property type="entry name" value="Bifunctional inhibitor/lipid-transfer protein/seed storage 2S albumin"/>
    <property type="match status" value="1"/>
</dbReference>
<organism evidence="4 5">
    <name type="scientific">Digitaria exilis</name>
    <dbReference type="NCBI Taxonomy" id="1010633"/>
    <lineage>
        <taxon>Eukaryota</taxon>
        <taxon>Viridiplantae</taxon>
        <taxon>Streptophyta</taxon>
        <taxon>Embryophyta</taxon>
        <taxon>Tracheophyta</taxon>
        <taxon>Spermatophyta</taxon>
        <taxon>Magnoliopsida</taxon>
        <taxon>Liliopsida</taxon>
        <taxon>Poales</taxon>
        <taxon>Poaceae</taxon>
        <taxon>PACMAD clade</taxon>
        <taxon>Panicoideae</taxon>
        <taxon>Panicodae</taxon>
        <taxon>Paniceae</taxon>
        <taxon>Anthephorinae</taxon>
        <taxon>Digitaria</taxon>
    </lineage>
</organism>
<dbReference type="Pfam" id="PF14368">
    <property type="entry name" value="LTP_2"/>
    <property type="match status" value="1"/>
</dbReference>
<evidence type="ECO:0000313" key="4">
    <source>
        <dbReference type="EMBL" id="KAF8731771.1"/>
    </source>
</evidence>
<evidence type="ECO:0000259" key="3">
    <source>
        <dbReference type="Pfam" id="PF14368"/>
    </source>
</evidence>
<dbReference type="InterPro" id="IPR016140">
    <property type="entry name" value="Bifunc_inhib/LTP/seed_store"/>
</dbReference>
<keyword evidence="5" id="KW-1185">Reference proteome</keyword>
<dbReference type="OrthoDB" id="679589at2759"/>
<reference evidence="4" key="1">
    <citation type="submission" date="2020-07" db="EMBL/GenBank/DDBJ databases">
        <title>Genome sequence and genetic diversity analysis of an under-domesticated orphan crop, white fonio (Digitaria exilis).</title>
        <authorList>
            <person name="Bennetzen J.L."/>
            <person name="Chen S."/>
            <person name="Ma X."/>
            <person name="Wang X."/>
            <person name="Yssel A.E.J."/>
            <person name="Chaluvadi S.R."/>
            <person name="Johnson M."/>
            <person name="Gangashetty P."/>
            <person name="Hamidou F."/>
            <person name="Sanogo M.D."/>
            <person name="Zwaenepoel A."/>
            <person name="Wallace J."/>
            <person name="Van De Peer Y."/>
            <person name="Van Deynze A."/>
        </authorList>
    </citation>
    <scope>NUCLEOTIDE SEQUENCE</scope>
    <source>
        <tissue evidence="4">Leaves</tissue>
    </source>
</reference>
<gene>
    <name evidence="4" type="ORF">HU200_015709</name>
</gene>
<sequence length="207" mass="22411">MAAPRSIPIFFAACALLLLLSFAVVVSGDGDQQTRTTCVPSLQRLLSCLDFIEHRTEEIPVPCCIQVRATVADKPCCLMHVMRGHVARLMGPGYDNARAMVNVTAACLADASVLVDITRNCSGKPLPPLTPEFTFTSTNAVPPPPSSSSSGDEQTDRSICILTLLFLRSNEAAGRLVVFHLIATCPCCQHRRLWSRRSSTQLASLVQ</sequence>
<feature type="chain" id="PRO_5032428205" description="Bifunctional inhibitor/plant lipid transfer protein/seed storage helical domain-containing protein" evidence="2">
    <location>
        <begin position="29"/>
        <end position="207"/>
    </location>
</feature>
<feature type="signal peptide" evidence="2">
    <location>
        <begin position="1"/>
        <end position="28"/>
    </location>
</feature>
<dbReference type="AlphaFoldDB" id="A0A835KHH1"/>
<feature type="region of interest" description="Disordered" evidence="1">
    <location>
        <begin position="133"/>
        <end position="154"/>
    </location>
</feature>
<protein>
    <recommendedName>
        <fullName evidence="3">Bifunctional inhibitor/plant lipid transfer protein/seed storage helical domain-containing protein</fullName>
    </recommendedName>
</protein>
<feature type="domain" description="Bifunctional inhibitor/plant lipid transfer protein/seed storage helical" evidence="3">
    <location>
        <begin position="20"/>
        <end position="108"/>
    </location>
</feature>